<dbReference type="Gene3D" id="2.40.50.100">
    <property type="match status" value="1"/>
</dbReference>
<keyword evidence="2" id="KW-0175">Coiled coil</keyword>
<dbReference type="Gene3D" id="2.40.420.20">
    <property type="match status" value="1"/>
</dbReference>
<dbReference type="Gene3D" id="1.10.287.470">
    <property type="entry name" value="Helix hairpin bin"/>
    <property type="match status" value="1"/>
</dbReference>
<comment type="caution">
    <text evidence="5">The sequence shown here is derived from an EMBL/GenBank/DDBJ whole genome shotgun (WGS) entry which is preliminary data.</text>
</comment>
<evidence type="ECO:0000313" key="6">
    <source>
        <dbReference type="Proteomes" id="UP001143362"/>
    </source>
</evidence>
<comment type="similarity">
    <text evidence="1">Belongs to the membrane fusion protein (MFP) (TC 8.A.1) family.</text>
</comment>
<dbReference type="RefSeq" id="WP_279243693.1">
    <property type="nucleotide sequence ID" value="NZ_SHNN01000001.1"/>
</dbReference>
<evidence type="ECO:0000259" key="4">
    <source>
        <dbReference type="Pfam" id="PF25973"/>
    </source>
</evidence>
<name>A0ABT3TE47_9GAMM</name>
<evidence type="ECO:0000256" key="2">
    <source>
        <dbReference type="SAM" id="Coils"/>
    </source>
</evidence>
<keyword evidence="6" id="KW-1185">Reference proteome</keyword>
<protein>
    <submittedName>
        <fullName evidence="5">Efflux RND transporter periplasmic adaptor subunit</fullName>
    </submittedName>
</protein>
<reference evidence="5" key="1">
    <citation type="submission" date="2019-02" db="EMBL/GenBank/DDBJ databases">
        <authorList>
            <person name="Li S.-H."/>
        </authorList>
    </citation>
    <scope>NUCLEOTIDE SEQUENCE</scope>
    <source>
        <strain evidence="5">IMCC14734</strain>
    </source>
</reference>
<organism evidence="5 6">
    <name type="scientific">Candidatus Litorirhabdus singularis</name>
    <dbReference type="NCBI Taxonomy" id="2518993"/>
    <lineage>
        <taxon>Bacteria</taxon>
        <taxon>Pseudomonadati</taxon>
        <taxon>Pseudomonadota</taxon>
        <taxon>Gammaproteobacteria</taxon>
        <taxon>Cellvibrionales</taxon>
        <taxon>Halieaceae</taxon>
        <taxon>Candidatus Litorirhabdus</taxon>
    </lineage>
</organism>
<evidence type="ECO:0000313" key="5">
    <source>
        <dbReference type="EMBL" id="MCX2979694.1"/>
    </source>
</evidence>
<feature type="domain" description="CusB-like beta-barrel" evidence="3">
    <location>
        <begin position="218"/>
        <end position="287"/>
    </location>
</feature>
<dbReference type="InterPro" id="IPR006143">
    <property type="entry name" value="RND_pump_MFP"/>
</dbReference>
<dbReference type="NCBIfam" id="TIGR01730">
    <property type="entry name" value="RND_mfp"/>
    <property type="match status" value="1"/>
</dbReference>
<sequence length="357" mass="38979">MAKRVANWIVPVLAIALLLLVVLWMAGLFSSRIEPATVALTSASTSDLWRVESQSVSLTESVPATLEARQSTDISSRILARIENIEVRSGDMVERGQVLISLEQSDLRSRTAQALESIKAAEARLTEATKNYERATSLRQQGLIAQADLDRALANRDALLADQAAAQQVLQEAETALSYAEIRAPISGRVIDRFAEPGDTAVPGIKLLSLYNPMSLRVEAHVRERLALTLLAGQAMRVEIPSLSRTVAAEIEELVPAAEPGSRSFLIKARLEYDAQMLPGMYARLEIPAGSEQQIRIPLERVASLGQLNLVWVERDGVAERRFVKLGPSQAGMVQVLAGLDEGDLLRPPPRTLLQEP</sequence>
<feature type="coiled-coil region" evidence="2">
    <location>
        <begin position="111"/>
        <end position="138"/>
    </location>
</feature>
<evidence type="ECO:0000259" key="3">
    <source>
        <dbReference type="Pfam" id="PF25954"/>
    </source>
</evidence>
<dbReference type="InterPro" id="IPR058792">
    <property type="entry name" value="Beta-barrel_RND_2"/>
</dbReference>
<dbReference type="Pfam" id="PF25954">
    <property type="entry name" value="Beta-barrel_RND_2"/>
    <property type="match status" value="1"/>
</dbReference>
<dbReference type="EMBL" id="SHNN01000001">
    <property type="protein sequence ID" value="MCX2979694.1"/>
    <property type="molecule type" value="Genomic_DNA"/>
</dbReference>
<gene>
    <name evidence="5" type="ORF">EYC98_02325</name>
</gene>
<proteinExistence type="inferred from homology"/>
<accession>A0ABT3TE47</accession>
<evidence type="ECO:0000256" key="1">
    <source>
        <dbReference type="ARBA" id="ARBA00009477"/>
    </source>
</evidence>
<dbReference type="Pfam" id="PF25973">
    <property type="entry name" value="BSH_CzcB"/>
    <property type="match status" value="1"/>
</dbReference>
<dbReference type="PANTHER" id="PTHR30469">
    <property type="entry name" value="MULTIDRUG RESISTANCE PROTEIN MDTA"/>
    <property type="match status" value="1"/>
</dbReference>
<dbReference type="PANTHER" id="PTHR30469:SF15">
    <property type="entry name" value="HLYD FAMILY OF SECRETION PROTEINS"/>
    <property type="match status" value="1"/>
</dbReference>
<feature type="domain" description="CzcB-like barrel-sandwich hybrid" evidence="4">
    <location>
        <begin position="72"/>
        <end position="200"/>
    </location>
</feature>
<dbReference type="InterPro" id="IPR058647">
    <property type="entry name" value="BSH_CzcB-like"/>
</dbReference>
<dbReference type="SUPFAM" id="SSF111369">
    <property type="entry name" value="HlyD-like secretion proteins"/>
    <property type="match status" value="1"/>
</dbReference>
<dbReference type="Proteomes" id="UP001143362">
    <property type="component" value="Unassembled WGS sequence"/>
</dbReference>
<dbReference type="Gene3D" id="2.40.30.170">
    <property type="match status" value="1"/>
</dbReference>